<dbReference type="RefSeq" id="WP_190186126.1">
    <property type="nucleotide sequence ID" value="NZ_BMVP01000010.1"/>
</dbReference>
<dbReference type="InterPro" id="IPR006076">
    <property type="entry name" value="FAD-dep_OxRdtase"/>
</dbReference>
<sequence>MPKRSSLDAVIVGAGVVGAACAYYATRAGLRVAVIDRGSVAGGTTGAGEGNLLVSDKEAGPELDLALLSAGLWRELAAALPHEIEYEDKGGLVVAPDEASLEALRSFAKGQRAAGVTAVEAGAGDLRELEPHLAPGLAGGFHYPQDAQVQPAQAAARLLAASAAEGALVHLGEEVTGLVVERGTVRGVRTRTRELLAPAVVNAAGTWGGRIAELAGTTLPVLPRRGFVLVTEPLPRVVRHKVYAADYIADVASGSAALQSSAVVEGTPSGPVLIGATRERVGFDRSLSVAALRRLASQAAALFPVLADVRVLRTYHGFRPYLPDHLPAIGPDPRVPGLLHACGHEGAGIGLAPATGVLIAAALSGAEPPLDPAPFKPDRPFGREPGPQGQQP</sequence>
<accession>A0ABQ3EX82</accession>
<dbReference type="Proteomes" id="UP000642673">
    <property type="component" value="Unassembled WGS sequence"/>
</dbReference>
<keyword evidence="1" id="KW-0560">Oxidoreductase</keyword>
<feature type="region of interest" description="Disordered" evidence="2">
    <location>
        <begin position="369"/>
        <end position="392"/>
    </location>
</feature>
<protein>
    <submittedName>
        <fullName evidence="5">Oxidoreductase</fullName>
    </submittedName>
</protein>
<evidence type="ECO:0000256" key="1">
    <source>
        <dbReference type="ARBA" id="ARBA00023002"/>
    </source>
</evidence>
<keyword evidence="3" id="KW-1133">Transmembrane helix</keyword>
<proteinExistence type="predicted"/>
<evidence type="ECO:0000313" key="5">
    <source>
        <dbReference type="EMBL" id="GHB70714.1"/>
    </source>
</evidence>
<reference evidence="6" key="1">
    <citation type="journal article" date="2019" name="Int. J. Syst. Evol. Microbiol.">
        <title>The Global Catalogue of Microorganisms (GCM) 10K type strain sequencing project: providing services to taxonomists for standard genome sequencing and annotation.</title>
        <authorList>
            <consortium name="The Broad Institute Genomics Platform"/>
            <consortium name="The Broad Institute Genome Sequencing Center for Infectious Disease"/>
            <person name="Wu L."/>
            <person name="Ma J."/>
        </authorList>
    </citation>
    <scope>NUCLEOTIDE SEQUENCE [LARGE SCALE GENOMIC DNA]</scope>
    <source>
        <strain evidence="6">JCM 4738</strain>
    </source>
</reference>
<evidence type="ECO:0000313" key="6">
    <source>
        <dbReference type="Proteomes" id="UP000642673"/>
    </source>
</evidence>
<dbReference type="SUPFAM" id="SSF54373">
    <property type="entry name" value="FAD-linked reductases, C-terminal domain"/>
    <property type="match status" value="1"/>
</dbReference>
<evidence type="ECO:0000259" key="4">
    <source>
        <dbReference type="Pfam" id="PF01266"/>
    </source>
</evidence>
<dbReference type="PROSITE" id="PS51257">
    <property type="entry name" value="PROKAR_LIPOPROTEIN"/>
    <property type="match status" value="1"/>
</dbReference>
<dbReference type="Pfam" id="PF01266">
    <property type="entry name" value="DAO"/>
    <property type="match status" value="1"/>
</dbReference>
<dbReference type="Gene3D" id="3.30.9.10">
    <property type="entry name" value="D-Amino Acid Oxidase, subunit A, domain 2"/>
    <property type="match status" value="1"/>
</dbReference>
<name>A0ABQ3EX82_9ACTN</name>
<evidence type="ECO:0000256" key="2">
    <source>
        <dbReference type="SAM" id="MobiDB-lite"/>
    </source>
</evidence>
<dbReference type="PANTHER" id="PTHR13847">
    <property type="entry name" value="SARCOSINE DEHYDROGENASE-RELATED"/>
    <property type="match status" value="1"/>
</dbReference>
<feature type="transmembrane region" description="Helical" evidence="3">
    <location>
        <begin position="7"/>
        <end position="25"/>
    </location>
</feature>
<gene>
    <name evidence="5" type="ORF">GCM10010347_46110</name>
</gene>
<keyword evidence="3" id="KW-0472">Membrane</keyword>
<dbReference type="EMBL" id="BMVP01000010">
    <property type="protein sequence ID" value="GHB70714.1"/>
    <property type="molecule type" value="Genomic_DNA"/>
</dbReference>
<organism evidence="5 6">
    <name type="scientific">Streptomyces cirratus</name>
    <dbReference type="NCBI Taxonomy" id="68187"/>
    <lineage>
        <taxon>Bacteria</taxon>
        <taxon>Bacillati</taxon>
        <taxon>Actinomycetota</taxon>
        <taxon>Actinomycetes</taxon>
        <taxon>Kitasatosporales</taxon>
        <taxon>Streptomycetaceae</taxon>
        <taxon>Streptomyces</taxon>
    </lineage>
</organism>
<keyword evidence="6" id="KW-1185">Reference proteome</keyword>
<feature type="domain" description="FAD dependent oxidoreductase" evidence="4">
    <location>
        <begin position="8"/>
        <end position="361"/>
    </location>
</feature>
<dbReference type="PANTHER" id="PTHR13847:SF287">
    <property type="entry name" value="FAD-DEPENDENT OXIDOREDUCTASE DOMAIN-CONTAINING PROTEIN 1"/>
    <property type="match status" value="1"/>
</dbReference>
<comment type="caution">
    <text evidence="5">The sequence shown here is derived from an EMBL/GenBank/DDBJ whole genome shotgun (WGS) entry which is preliminary data.</text>
</comment>
<dbReference type="InterPro" id="IPR036188">
    <property type="entry name" value="FAD/NAD-bd_sf"/>
</dbReference>
<keyword evidence="3" id="KW-0812">Transmembrane</keyword>
<evidence type="ECO:0000256" key="3">
    <source>
        <dbReference type="SAM" id="Phobius"/>
    </source>
</evidence>
<dbReference type="Gene3D" id="3.50.50.60">
    <property type="entry name" value="FAD/NAD(P)-binding domain"/>
    <property type="match status" value="1"/>
</dbReference>
<dbReference type="SUPFAM" id="SSF51905">
    <property type="entry name" value="FAD/NAD(P)-binding domain"/>
    <property type="match status" value="1"/>
</dbReference>